<evidence type="ECO:0000313" key="3">
    <source>
        <dbReference type="Proteomes" id="UP000828390"/>
    </source>
</evidence>
<reference evidence="2" key="1">
    <citation type="journal article" date="2019" name="bioRxiv">
        <title>The Genome of the Zebra Mussel, Dreissena polymorpha: A Resource for Invasive Species Research.</title>
        <authorList>
            <person name="McCartney M.A."/>
            <person name="Auch B."/>
            <person name="Kono T."/>
            <person name="Mallez S."/>
            <person name="Zhang Y."/>
            <person name="Obille A."/>
            <person name="Becker A."/>
            <person name="Abrahante J.E."/>
            <person name="Garbe J."/>
            <person name="Badalamenti J.P."/>
            <person name="Herman A."/>
            <person name="Mangelson H."/>
            <person name="Liachko I."/>
            <person name="Sullivan S."/>
            <person name="Sone E.D."/>
            <person name="Koren S."/>
            <person name="Silverstein K.A.T."/>
            <person name="Beckman K.B."/>
            <person name="Gohl D.M."/>
        </authorList>
    </citation>
    <scope>NUCLEOTIDE SEQUENCE</scope>
    <source>
        <strain evidence="2">Duluth1</strain>
        <tissue evidence="2">Whole animal</tissue>
    </source>
</reference>
<reference evidence="2" key="2">
    <citation type="submission" date="2020-11" db="EMBL/GenBank/DDBJ databases">
        <authorList>
            <person name="McCartney M.A."/>
            <person name="Auch B."/>
            <person name="Kono T."/>
            <person name="Mallez S."/>
            <person name="Becker A."/>
            <person name="Gohl D.M."/>
            <person name="Silverstein K.A.T."/>
            <person name="Koren S."/>
            <person name="Bechman K.B."/>
            <person name="Herman A."/>
            <person name="Abrahante J.E."/>
            <person name="Garbe J."/>
        </authorList>
    </citation>
    <scope>NUCLEOTIDE SEQUENCE</scope>
    <source>
        <strain evidence="2">Duluth1</strain>
        <tissue evidence="2">Whole animal</tissue>
    </source>
</reference>
<sequence length="168" mass="18317">MTTYYFYHEKTLAGVPYMVFNDQASTTAESVTLEPDVFHTAGIAVFSKMQRTCHPLFIVESSPARTCQRSRLKRAGDGGTARPPVWGTYGTDLGLTYTQEHRGGGFKEGPRDSGTQYAQRTGETVSGMKTTAGDSERGHKGRAACLHSFGGAAHRQEFVFELSTTSAH</sequence>
<accession>A0A9D4GPX3</accession>
<feature type="compositionally biased region" description="Polar residues" evidence="1">
    <location>
        <begin position="113"/>
        <end position="133"/>
    </location>
</feature>
<evidence type="ECO:0000256" key="1">
    <source>
        <dbReference type="SAM" id="MobiDB-lite"/>
    </source>
</evidence>
<protein>
    <submittedName>
        <fullName evidence="2">Uncharacterized protein</fullName>
    </submittedName>
</protein>
<gene>
    <name evidence="2" type="ORF">DPMN_121122</name>
</gene>
<name>A0A9D4GPX3_DREPO</name>
<comment type="caution">
    <text evidence="2">The sequence shown here is derived from an EMBL/GenBank/DDBJ whole genome shotgun (WGS) entry which is preliminary data.</text>
</comment>
<keyword evidence="3" id="KW-1185">Reference proteome</keyword>
<dbReference type="EMBL" id="JAIWYP010000005">
    <property type="protein sequence ID" value="KAH3819389.1"/>
    <property type="molecule type" value="Genomic_DNA"/>
</dbReference>
<feature type="region of interest" description="Disordered" evidence="1">
    <location>
        <begin position="103"/>
        <end position="139"/>
    </location>
</feature>
<proteinExistence type="predicted"/>
<dbReference type="AlphaFoldDB" id="A0A9D4GPX3"/>
<organism evidence="2 3">
    <name type="scientific">Dreissena polymorpha</name>
    <name type="common">Zebra mussel</name>
    <name type="synonym">Mytilus polymorpha</name>
    <dbReference type="NCBI Taxonomy" id="45954"/>
    <lineage>
        <taxon>Eukaryota</taxon>
        <taxon>Metazoa</taxon>
        <taxon>Spiralia</taxon>
        <taxon>Lophotrochozoa</taxon>
        <taxon>Mollusca</taxon>
        <taxon>Bivalvia</taxon>
        <taxon>Autobranchia</taxon>
        <taxon>Heteroconchia</taxon>
        <taxon>Euheterodonta</taxon>
        <taxon>Imparidentia</taxon>
        <taxon>Neoheterodontei</taxon>
        <taxon>Myida</taxon>
        <taxon>Dreissenoidea</taxon>
        <taxon>Dreissenidae</taxon>
        <taxon>Dreissena</taxon>
    </lineage>
</organism>
<dbReference type="Proteomes" id="UP000828390">
    <property type="component" value="Unassembled WGS sequence"/>
</dbReference>
<evidence type="ECO:0000313" key="2">
    <source>
        <dbReference type="EMBL" id="KAH3819389.1"/>
    </source>
</evidence>